<dbReference type="Pfam" id="PF01764">
    <property type="entry name" value="Lipase_3"/>
    <property type="match status" value="1"/>
</dbReference>
<dbReference type="EMBL" id="LHPF02000003">
    <property type="protein sequence ID" value="PSC74992.1"/>
    <property type="molecule type" value="Genomic_DNA"/>
</dbReference>
<evidence type="ECO:0000313" key="19">
    <source>
        <dbReference type="Proteomes" id="UP000239649"/>
    </source>
</evidence>
<evidence type="ECO:0000256" key="9">
    <source>
        <dbReference type="ARBA" id="ARBA00022963"/>
    </source>
</evidence>
<evidence type="ECO:0000256" key="11">
    <source>
        <dbReference type="ARBA" id="ARBA00023098"/>
    </source>
</evidence>
<dbReference type="AlphaFoldDB" id="A0A2P6VLK9"/>
<gene>
    <name evidence="18" type="ORF">C2E20_2034</name>
</gene>
<feature type="region of interest" description="Disordered" evidence="15">
    <location>
        <begin position="514"/>
        <end position="623"/>
    </location>
</feature>
<evidence type="ECO:0000256" key="1">
    <source>
        <dbReference type="ARBA" id="ARBA00001913"/>
    </source>
</evidence>
<evidence type="ECO:0000256" key="13">
    <source>
        <dbReference type="ARBA" id="ARBA00024531"/>
    </source>
</evidence>
<evidence type="ECO:0000256" key="6">
    <source>
        <dbReference type="ARBA" id="ARBA00022723"/>
    </source>
</evidence>
<dbReference type="InterPro" id="IPR052214">
    <property type="entry name" value="DAG_Lipase-Related"/>
</dbReference>
<feature type="region of interest" description="Disordered" evidence="15">
    <location>
        <begin position="635"/>
        <end position="666"/>
    </location>
</feature>
<evidence type="ECO:0000256" key="8">
    <source>
        <dbReference type="ARBA" id="ARBA00022837"/>
    </source>
</evidence>
<evidence type="ECO:0000256" key="16">
    <source>
        <dbReference type="SAM" id="Phobius"/>
    </source>
</evidence>
<name>A0A2P6VLK9_9CHLO</name>
<keyword evidence="19" id="KW-1185">Reference proteome</keyword>
<comment type="cofactor">
    <cofactor evidence="1">
        <name>Ca(2+)</name>
        <dbReference type="ChEBI" id="CHEBI:29108"/>
    </cofactor>
</comment>
<feature type="domain" description="Fungal lipase-type" evidence="17">
    <location>
        <begin position="937"/>
        <end position="1011"/>
    </location>
</feature>
<organism evidence="18 19">
    <name type="scientific">Micractinium conductrix</name>
    <dbReference type="NCBI Taxonomy" id="554055"/>
    <lineage>
        <taxon>Eukaryota</taxon>
        <taxon>Viridiplantae</taxon>
        <taxon>Chlorophyta</taxon>
        <taxon>core chlorophytes</taxon>
        <taxon>Trebouxiophyceae</taxon>
        <taxon>Chlorellales</taxon>
        <taxon>Chlorellaceae</taxon>
        <taxon>Chlorella clade</taxon>
        <taxon>Micractinium</taxon>
    </lineage>
</organism>
<dbReference type="GO" id="GO:0046872">
    <property type="term" value="F:metal ion binding"/>
    <property type="evidence" value="ECO:0007669"/>
    <property type="project" value="UniProtKB-KW"/>
</dbReference>
<dbReference type="Gene3D" id="3.40.50.1820">
    <property type="entry name" value="alpha/beta hydrolase"/>
    <property type="match status" value="1"/>
</dbReference>
<keyword evidence="4" id="KW-0597">Phosphoprotein</keyword>
<keyword evidence="7" id="KW-0378">Hydrolase</keyword>
<keyword evidence="3" id="KW-1003">Cell membrane</keyword>
<dbReference type="GO" id="GO:0016298">
    <property type="term" value="F:lipase activity"/>
    <property type="evidence" value="ECO:0007669"/>
    <property type="project" value="TreeGrafter"/>
</dbReference>
<dbReference type="InterPro" id="IPR002921">
    <property type="entry name" value="Fungal_lipase-type"/>
</dbReference>
<dbReference type="EC" id="3.1.1.116" evidence="14"/>
<evidence type="ECO:0000256" key="7">
    <source>
        <dbReference type="ARBA" id="ARBA00022801"/>
    </source>
</evidence>
<feature type="transmembrane region" description="Helical" evidence="16">
    <location>
        <begin position="20"/>
        <end position="43"/>
    </location>
</feature>
<feature type="transmembrane region" description="Helical" evidence="16">
    <location>
        <begin position="387"/>
        <end position="410"/>
    </location>
</feature>
<evidence type="ECO:0000256" key="4">
    <source>
        <dbReference type="ARBA" id="ARBA00022553"/>
    </source>
</evidence>
<comment type="catalytic activity">
    <reaction evidence="13">
        <text>a 1,2-diacyl-sn-glycerol + H2O = a 2-acylglycerol + a fatty acid + H(+)</text>
        <dbReference type="Rhea" id="RHEA:33275"/>
        <dbReference type="ChEBI" id="CHEBI:15377"/>
        <dbReference type="ChEBI" id="CHEBI:15378"/>
        <dbReference type="ChEBI" id="CHEBI:17389"/>
        <dbReference type="ChEBI" id="CHEBI:17815"/>
        <dbReference type="ChEBI" id="CHEBI:28868"/>
        <dbReference type="EC" id="3.1.1.116"/>
    </reaction>
    <physiologicalReaction direction="left-to-right" evidence="13">
        <dbReference type="Rhea" id="RHEA:33276"/>
    </physiologicalReaction>
</comment>
<feature type="compositionally biased region" description="Gly residues" evidence="15">
    <location>
        <begin position="707"/>
        <end position="716"/>
    </location>
</feature>
<keyword evidence="10 16" id="KW-1133">Transmembrane helix</keyword>
<evidence type="ECO:0000259" key="17">
    <source>
        <dbReference type="Pfam" id="PF01764"/>
    </source>
</evidence>
<dbReference type="SUPFAM" id="SSF53474">
    <property type="entry name" value="alpha/beta-Hydrolases"/>
    <property type="match status" value="1"/>
</dbReference>
<feature type="transmembrane region" description="Helical" evidence="16">
    <location>
        <begin position="63"/>
        <end position="84"/>
    </location>
</feature>
<dbReference type="GO" id="GO:0005886">
    <property type="term" value="C:plasma membrane"/>
    <property type="evidence" value="ECO:0007669"/>
    <property type="project" value="UniProtKB-SubCell"/>
</dbReference>
<comment type="caution">
    <text evidence="18">The sequence shown here is derived from an EMBL/GenBank/DDBJ whole genome shotgun (WGS) entry which is preliminary data.</text>
</comment>
<dbReference type="PANTHER" id="PTHR45792">
    <property type="entry name" value="DIACYLGLYCEROL LIPASE HOMOLOG-RELATED"/>
    <property type="match status" value="1"/>
</dbReference>
<evidence type="ECO:0000313" key="18">
    <source>
        <dbReference type="EMBL" id="PSC74992.1"/>
    </source>
</evidence>
<keyword evidence="5 16" id="KW-0812">Transmembrane</keyword>
<sequence>MPGLRLFGRRWHTATDTLPLLMLPLFVSHALWFIPWATGIYTVEGTGLQYTCDQGTLLRVANYSLFSLFGLAALNEALLFVLGLRGGPFQTRKRRFMQPLLYLEVAVWVLLLGFTIFSTVVVYSDAVSESCFTNNPCQYTNNAFPLACTDKNGKKIKELPEACQQLLDNGDYYVDTCWINWLALGANWLVSLKRWTVEKLPQWEEQYAGLGVYSAEFNRTVDLEVTTWYYDTFYPGDSADRTYPYKPDTFPCNSATNNSAVWEQELDLNLELERMSASEGNMLMSGFRDIQDYNLFLQEHPDLFRWINNAIFDTVYEATSPHIDLFAEGDIHRNQTEAQDMPWGWCFEQFSLQVADRGCFNFLELADGCTQWAQLLYQPIPKNMRTFFEILVITSWAVLAITGLIIVLAYNAFPEYNDVDSWEGSIKSLSRACCFGGALSETAAVGGSDFTVSREIAKSLNLLFGGIDLDPTDRLLGVYLVSERQHRRRQQDVLQALRDAGVVPGRQRSAVQQLLDHVAPRRRKPSGKVSVSDSGELSKLHSAPSKADAAARSGAPDGGASGGSPAPEGSLGGKGSGGEDGEEAPQAVALEPLAASQQAQQQRRQQQPAEGKLPPSPLDVPAAPAATAPQLQLVAGKLPPSPFDTQTAQTPAAPSTLPARNPGGPAVGVLPRLRHLMLYSHSMLRLRSTLSTRPSDHPLAAVEEGRSGAGSGSGGGASAAAYGGAAVAVEGSEGAEPEQGLAGLPGSPFGLGGAGQAAAGIWQNAAIRVTRRFQPLLTPSGCAGSGALLDPPLSPQAAADIYAGKLQPVDNRVLHEAERISRFAVASYGLQGVIWAKGRRPALCLANANRLVHCLKAPLKLEAKFRKRNFDAIVEITGVRPADLLYVSYTSVAGGVLPYIIMLHRPSKSIVLSVRGTVSMEDLVTDLLSNPVDVSSSKLQLQGWKFVVTGHSLGAAVSTLLGMQLRERFSELECWAFNPPGGLLSWELSQIAQAYCTSIVVGKDVISRLSCTNSKRVVDEMVVSLARCTRPKLKVLADVALGRRKRAHATPDTFCSFDAICPEALQLVEQYYRASALHLADADTTEMYPPGKICFLRPFKGKHKAQTVWDAVWIDAATLMSEGILVTPTMMVHHRLFVLADAFESIFAGEAATQAAAQHEQGEDDLLGG</sequence>
<dbReference type="InterPro" id="IPR029058">
    <property type="entry name" value="AB_hydrolase_fold"/>
</dbReference>
<feature type="transmembrane region" description="Helical" evidence="16">
    <location>
        <begin position="105"/>
        <end position="124"/>
    </location>
</feature>
<feature type="compositionally biased region" description="Low complexity" evidence="15">
    <location>
        <begin position="643"/>
        <end position="659"/>
    </location>
</feature>
<proteinExistence type="predicted"/>
<evidence type="ECO:0000256" key="15">
    <source>
        <dbReference type="SAM" id="MobiDB-lite"/>
    </source>
</evidence>
<evidence type="ECO:0000256" key="12">
    <source>
        <dbReference type="ARBA" id="ARBA00023136"/>
    </source>
</evidence>
<dbReference type="GO" id="GO:0016042">
    <property type="term" value="P:lipid catabolic process"/>
    <property type="evidence" value="ECO:0007669"/>
    <property type="project" value="UniProtKB-KW"/>
</dbReference>
<dbReference type="PANTHER" id="PTHR45792:SF8">
    <property type="entry name" value="DIACYLGLYCEROL LIPASE-ALPHA"/>
    <property type="match status" value="1"/>
</dbReference>
<evidence type="ECO:0000256" key="14">
    <source>
        <dbReference type="ARBA" id="ARBA00026104"/>
    </source>
</evidence>
<evidence type="ECO:0000256" key="3">
    <source>
        <dbReference type="ARBA" id="ARBA00022475"/>
    </source>
</evidence>
<evidence type="ECO:0000256" key="2">
    <source>
        <dbReference type="ARBA" id="ARBA00004651"/>
    </source>
</evidence>
<keyword evidence="11" id="KW-0443">Lipid metabolism</keyword>
<protein>
    <recommendedName>
        <fullName evidence="14">sn-1-specific diacylglycerol lipase</fullName>
        <ecNumber evidence="14">3.1.1.116</ecNumber>
    </recommendedName>
</protein>
<comment type="subcellular location">
    <subcellularLocation>
        <location evidence="2">Cell membrane</location>
        <topology evidence="2">Multi-pass membrane protein</topology>
    </subcellularLocation>
</comment>
<keyword evidence="8" id="KW-0106">Calcium</keyword>
<feature type="region of interest" description="Disordered" evidence="15">
    <location>
        <begin position="693"/>
        <end position="716"/>
    </location>
</feature>
<keyword evidence="6" id="KW-0479">Metal-binding</keyword>
<feature type="compositionally biased region" description="Low complexity" evidence="15">
    <location>
        <begin position="589"/>
        <end position="610"/>
    </location>
</feature>
<accession>A0A2P6VLK9</accession>
<reference evidence="18 19" key="1">
    <citation type="journal article" date="2018" name="Plant J.">
        <title>Genome sequences of Chlorella sorokiniana UTEX 1602 and Micractinium conductrix SAG 241.80: implications to maltose excretion by a green alga.</title>
        <authorList>
            <person name="Arriola M.B."/>
            <person name="Velmurugan N."/>
            <person name="Zhang Y."/>
            <person name="Plunkett M.H."/>
            <person name="Hondzo H."/>
            <person name="Barney B.M."/>
        </authorList>
    </citation>
    <scope>NUCLEOTIDE SEQUENCE [LARGE SCALE GENOMIC DNA]</scope>
    <source>
        <strain evidence="18 19">SAG 241.80</strain>
    </source>
</reference>
<keyword evidence="12 16" id="KW-0472">Membrane</keyword>
<keyword evidence="9" id="KW-0442">Lipid degradation</keyword>
<dbReference type="Proteomes" id="UP000239649">
    <property type="component" value="Unassembled WGS sequence"/>
</dbReference>
<dbReference type="OrthoDB" id="512192at2759"/>
<evidence type="ECO:0000256" key="10">
    <source>
        <dbReference type="ARBA" id="ARBA00022989"/>
    </source>
</evidence>
<feature type="compositionally biased region" description="Low complexity" evidence="15">
    <location>
        <begin position="542"/>
        <end position="555"/>
    </location>
</feature>
<evidence type="ECO:0000256" key="5">
    <source>
        <dbReference type="ARBA" id="ARBA00022692"/>
    </source>
</evidence>